<dbReference type="InterPro" id="IPR001012">
    <property type="entry name" value="UBX_dom"/>
</dbReference>
<dbReference type="InterPro" id="IPR036249">
    <property type="entry name" value="Thioredoxin-like_sf"/>
</dbReference>
<dbReference type="Gene3D" id="3.10.20.90">
    <property type="entry name" value="Phosphatidylinositol 3-kinase Catalytic Subunit, Chain A, domain 1"/>
    <property type="match status" value="1"/>
</dbReference>
<dbReference type="AlphaFoldDB" id="A0A811LRE1"/>
<dbReference type="SUPFAM" id="SSF54236">
    <property type="entry name" value="Ubiquitin-like"/>
    <property type="match status" value="1"/>
</dbReference>
<evidence type="ECO:0000256" key="1">
    <source>
        <dbReference type="ARBA" id="ARBA00023054"/>
    </source>
</evidence>
<evidence type="ECO:0000313" key="4">
    <source>
        <dbReference type="EMBL" id="CAD5229424.1"/>
    </source>
</evidence>
<organism evidence="4 5">
    <name type="scientific">Bursaphelenchus okinawaensis</name>
    <dbReference type="NCBI Taxonomy" id="465554"/>
    <lineage>
        <taxon>Eukaryota</taxon>
        <taxon>Metazoa</taxon>
        <taxon>Ecdysozoa</taxon>
        <taxon>Nematoda</taxon>
        <taxon>Chromadorea</taxon>
        <taxon>Rhabditida</taxon>
        <taxon>Tylenchina</taxon>
        <taxon>Tylenchomorpha</taxon>
        <taxon>Aphelenchoidea</taxon>
        <taxon>Aphelenchoididae</taxon>
        <taxon>Bursaphelenchus</taxon>
    </lineage>
</organism>
<keyword evidence="1 2" id="KW-0175">Coiled coil</keyword>
<protein>
    <recommendedName>
        <fullName evidence="3">UBX domain-containing protein</fullName>
    </recommendedName>
</protein>
<evidence type="ECO:0000313" key="5">
    <source>
        <dbReference type="Proteomes" id="UP000614601"/>
    </source>
</evidence>
<keyword evidence="5" id="KW-1185">Reference proteome</keyword>
<dbReference type="Gene3D" id="1.10.8.10">
    <property type="entry name" value="DNA helicase RuvA subunit, C-terminal domain"/>
    <property type="match status" value="1"/>
</dbReference>
<dbReference type="PANTHER" id="PTHR23322">
    <property type="entry name" value="FAS-ASSOCIATED PROTEIN"/>
    <property type="match status" value="1"/>
</dbReference>
<evidence type="ECO:0000256" key="2">
    <source>
        <dbReference type="SAM" id="Coils"/>
    </source>
</evidence>
<dbReference type="SUPFAM" id="SSF46934">
    <property type="entry name" value="UBA-like"/>
    <property type="match status" value="1"/>
</dbReference>
<dbReference type="Proteomes" id="UP000614601">
    <property type="component" value="Unassembled WGS sequence"/>
</dbReference>
<dbReference type="GO" id="GO:0043130">
    <property type="term" value="F:ubiquitin binding"/>
    <property type="evidence" value="ECO:0007669"/>
    <property type="project" value="TreeGrafter"/>
</dbReference>
<dbReference type="EMBL" id="CAJFCW020000006">
    <property type="protein sequence ID" value="CAG9126637.1"/>
    <property type="molecule type" value="Genomic_DNA"/>
</dbReference>
<feature type="domain" description="UBX" evidence="3">
    <location>
        <begin position="350"/>
        <end position="441"/>
    </location>
</feature>
<dbReference type="Pfam" id="PF00789">
    <property type="entry name" value="UBX"/>
    <property type="match status" value="1"/>
</dbReference>
<dbReference type="Pfam" id="PF14555">
    <property type="entry name" value="UBA_4"/>
    <property type="match status" value="1"/>
</dbReference>
<sequence>MDEAGPSDNENIVQQIKEICAINDELALNLLRRSNWNLDVAVRNFFEGDFGEEDESTDSEEEEEELLENVPSQQVQPSNRPQSFLGWITSLISIPVRLILWSLKDLFGFFYNMFGGPPLSVADPRIEIQNFVTEFQQKYDNEAVLPWLNMPYNNAVNEARRQIKYLIVYLHSPSNASCDIFARDYLCSPRFHEFMARNSCLIWGASIRTSEGYKVAYSLRDHNTPLISLFCSYDSRTVCLAKSSGQFSLDAMLESLQASANLNRHHLTVQEQQKRERELNNQLRREQEEEYQRSLAADRAKVQERKRLESERIEAEQREEEFRLQEERKRNDLLERRQRIKETIPEEPESEDNVLKVAVKFPEGSQIQRKFNLDDSLEVLFNAVSIHETCPHDFTLLSSYPRKTLKCAPQWYSQFTECFEETDHIPTFRESGLEGSVLVLVRDNEA</sequence>
<dbReference type="Gene3D" id="3.40.30.10">
    <property type="entry name" value="Glutaredoxin"/>
    <property type="match status" value="1"/>
</dbReference>
<dbReference type="EMBL" id="CAJFDH010000006">
    <property type="protein sequence ID" value="CAD5229424.1"/>
    <property type="molecule type" value="Genomic_DNA"/>
</dbReference>
<dbReference type="InterPro" id="IPR050730">
    <property type="entry name" value="UBX_domain-protein"/>
</dbReference>
<proteinExistence type="predicted"/>
<dbReference type="OrthoDB" id="1026733at2759"/>
<evidence type="ECO:0000259" key="3">
    <source>
        <dbReference type="PROSITE" id="PS50033"/>
    </source>
</evidence>
<comment type="caution">
    <text evidence="4">The sequence shown here is derived from an EMBL/GenBank/DDBJ whole genome shotgun (WGS) entry which is preliminary data.</text>
</comment>
<accession>A0A811LRE1</accession>
<reference evidence="4" key="1">
    <citation type="submission" date="2020-09" db="EMBL/GenBank/DDBJ databases">
        <authorList>
            <person name="Kikuchi T."/>
        </authorList>
    </citation>
    <scope>NUCLEOTIDE SEQUENCE</scope>
    <source>
        <strain evidence="4">SH1</strain>
    </source>
</reference>
<dbReference type="PANTHER" id="PTHR23322:SF1">
    <property type="entry name" value="FAS-ASSOCIATED FACTOR 2"/>
    <property type="match status" value="1"/>
</dbReference>
<dbReference type="GO" id="GO:0036503">
    <property type="term" value="P:ERAD pathway"/>
    <property type="evidence" value="ECO:0007669"/>
    <property type="project" value="TreeGrafter"/>
</dbReference>
<dbReference type="InterPro" id="IPR009060">
    <property type="entry name" value="UBA-like_sf"/>
</dbReference>
<dbReference type="InterPro" id="IPR029071">
    <property type="entry name" value="Ubiquitin-like_domsf"/>
</dbReference>
<gene>
    <name evidence="4" type="ORF">BOKJ2_LOCUS13483</name>
</gene>
<dbReference type="GO" id="GO:0005783">
    <property type="term" value="C:endoplasmic reticulum"/>
    <property type="evidence" value="ECO:0007669"/>
    <property type="project" value="TreeGrafter"/>
</dbReference>
<dbReference type="PROSITE" id="PS50033">
    <property type="entry name" value="UBX"/>
    <property type="match status" value="1"/>
</dbReference>
<dbReference type="Proteomes" id="UP000783686">
    <property type="component" value="Unassembled WGS sequence"/>
</dbReference>
<name>A0A811LRE1_9BILA</name>
<dbReference type="SUPFAM" id="SSF52833">
    <property type="entry name" value="Thioredoxin-like"/>
    <property type="match status" value="1"/>
</dbReference>
<feature type="coiled-coil region" evidence="2">
    <location>
        <begin position="262"/>
        <end position="343"/>
    </location>
</feature>
<dbReference type="SMART" id="SM00594">
    <property type="entry name" value="UAS"/>
    <property type="match status" value="1"/>
</dbReference>
<dbReference type="InterPro" id="IPR006577">
    <property type="entry name" value="UAS"/>
</dbReference>